<evidence type="ECO:0000313" key="2">
    <source>
        <dbReference type="Proteomes" id="UP000483820"/>
    </source>
</evidence>
<evidence type="ECO:0008006" key="3">
    <source>
        <dbReference type="Google" id="ProtNLM"/>
    </source>
</evidence>
<dbReference type="EMBL" id="WUAV01000004">
    <property type="protein sequence ID" value="KAF1756360.1"/>
    <property type="molecule type" value="Genomic_DNA"/>
</dbReference>
<dbReference type="SUPFAM" id="SSF52058">
    <property type="entry name" value="L domain-like"/>
    <property type="match status" value="1"/>
</dbReference>
<dbReference type="KEGG" id="crq:GCK72_012813"/>
<reference evidence="1 2" key="1">
    <citation type="submission" date="2019-12" db="EMBL/GenBank/DDBJ databases">
        <title>Chromosome-level assembly of the Caenorhabditis remanei genome.</title>
        <authorList>
            <person name="Teterina A.A."/>
            <person name="Willis J.H."/>
            <person name="Phillips P.C."/>
        </authorList>
    </citation>
    <scope>NUCLEOTIDE SEQUENCE [LARGE SCALE GENOMIC DNA]</scope>
    <source>
        <strain evidence="1 2">PX506</strain>
        <tissue evidence="1">Whole organism</tissue>
    </source>
</reference>
<accession>A0A6A5GLZ4</accession>
<evidence type="ECO:0000313" key="1">
    <source>
        <dbReference type="EMBL" id="KAF1756360.1"/>
    </source>
</evidence>
<dbReference type="Proteomes" id="UP000483820">
    <property type="component" value="Chromosome IV"/>
</dbReference>
<protein>
    <recommendedName>
        <fullName evidence="3">Receptor L-domain domain-containing protein</fullName>
    </recommendedName>
</protein>
<dbReference type="AlphaFoldDB" id="A0A6A5GLZ4"/>
<sequence length="284" mass="32368">MIILFVSFVNSYRPIALIECSELSKFSTTSPTSSSIEPYAFGSFFWEILNFTIKTTHFHVATTIGMYCSRLILLFPLAIHLVSSSFSCDTVVSPPKDCSKINLKYVNGTALLQWPEWCEVFHGELKLRNIDLERADFRKLRKIKGSVELINTGYSRMPQMPCLSEIETNGSYPGVVILNNKRLRDIRGFINWDRHFRIQGYTQFPVFISGNEQLDTVNMPSIIHHQFSPISCEKRLTPNYSIQYAEAMSLSFVLISLIISATVFLYPLSLGSANIYFVPGYHKS</sequence>
<proteinExistence type="predicted"/>
<organism evidence="1 2">
    <name type="scientific">Caenorhabditis remanei</name>
    <name type="common">Caenorhabditis vulgaris</name>
    <dbReference type="NCBI Taxonomy" id="31234"/>
    <lineage>
        <taxon>Eukaryota</taxon>
        <taxon>Metazoa</taxon>
        <taxon>Ecdysozoa</taxon>
        <taxon>Nematoda</taxon>
        <taxon>Chromadorea</taxon>
        <taxon>Rhabditida</taxon>
        <taxon>Rhabditina</taxon>
        <taxon>Rhabditomorpha</taxon>
        <taxon>Rhabditoidea</taxon>
        <taxon>Rhabditidae</taxon>
        <taxon>Peloderinae</taxon>
        <taxon>Caenorhabditis</taxon>
    </lineage>
</organism>
<dbReference type="CTD" id="9814399"/>
<name>A0A6A5GLZ4_CAERE</name>
<comment type="caution">
    <text evidence="1">The sequence shown here is derived from an EMBL/GenBank/DDBJ whole genome shotgun (WGS) entry which is preliminary data.</text>
</comment>
<dbReference type="RefSeq" id="XP_053584192.1">
    <property type="nucleotide sequence ID" value="XM_053729420.1"/>
</dbReference>
<dbReference type="GeneID" id="9814399"/>
<gene>
    <name evidence="1" type="ORF">GCK72_012813</name>
</gene>